<sequence>MKVVREPIEKEFYREEPGREKKGTDRCISVCTSPVDYAREGLLNAVEARDPNLEKESRLSDSNVIVVSWEK</sequence>
<dbReference type="EMBL" id="QGNW01002643">
    <property type="protein sequence ID" value="RVW13923.1"/>
    <property type="molecule type" value="Genomic_DNA"/>
</dbReference>
<reference evidence="1 2" key="1">
    <citation type="journal article" date="2018" name="PLoS Genet.">
        <title>Population sequencing reveals clonal diversity and ancestral inbreeding in the grapevine cultivar Chardonnay.</title>
        <authorList>
            <person name="Roach M.J."/>
            <person name="Johnson D.L."/>
            <person name="Bohlmann J."/>
            <person name="van Vuuren H.J."/>
            <person name="Jones S.J."/>
            <person name="Pretorius I.S."/>
            <person name="Schmidt S.A."/>
            <person name="Borneman A.R."/>
        </authorList>
    </citation>
    <scope>NUCLEOTIDE SEQUENCE [LARGE SCALE GENOMIC DNA]</scope>
    <source>
        <strain evidence="2">cv. Chardonnay</strain>
        <tissue evidence="1">Leaf</tissue>
    </source>
</reference>
<accession>A0A438BSJ0</accession>
<organism evidence="1 2">
    <name type="scientific">Vitis vinifera</name>
    <name type="common">Grape</name>
    <dbReference type="NCBI Taxonomy" id="29760"/>
    <lineage>
        <taxon>Eukaryota</taxon>
        <taxon>Viridiplantae</taxon>
        <taxon>Streptophyta</taxon>
        <taxon>Embryophyta</taxon>
        <taxon>Tracheophyta</taxon>
        <taxon>Spermatophyta</taxon>
        <taxon>Magnoliopsida</taxon>
        <taxon>eudicotyledons</taxon>
        <taxon>Gunneridae</taxon>
        <taxon>Pentapetalae</taxon>
        <taxon>rosids</taxon>
        <taxon>Vitales</taxon>
        <taxon>Vitaceae</taxon>
        <taxon>Viteae</taxon>
        <taxon>Vitis</taxon>
    </lineage>
</organism>
<proteinExistence type="predicted"/>
<name>A0A438BSJ0_VITVI</name>
<protein>
    <submittedName>
        <fullName evidence="1">Uncharacterized protein</fullName>
    </submittedName>
</protein>
<evidence type="ECO:0000313" key="2">
    <source>
        <dbReference type="Proteomes" id="UP000288805"/>
    </source>
</evidence>
<gene>
    <name evidence="1" type="ORF">CK203_089968</name>
</gene>
<dbReference type="Proteomes" id="UP000288805">
    <property type="component" value="Unassembled WGS sequence"/>
</dbReference>
<dbReference type="AlphaFoldDB" id="A0A438BSJ0"/>
<evidence type="ECO:0000313" key="1">
    <source>
        <dbReference type="EMBL" id="RVW13923.1"/>
    </source>
</evidence>
<comment type="caution">
    <text evidence="1">The sequence shown here is derived from an EMBL/GenBank/DDBJ whole genome shotgun (WGS) entry which is preliminary data.</text>
</comment>